<keyword evidence="1" id="KW-1133">Transmembrane helix</keyword>
<feature type="transmembrane region" description="Helical" evidence="1">
    <location>
        <begin position="68"/>
        <end position="86"/>
    </location>
</feature>
<reference evidence="3 4" key="1">
    <citation type="submission" date="2017-08" db="EMBL/GenBank/DDBJ databases">
        <title>Substantial Increase in Enzyme Production by Combined Drug-Resistance Mutations in Paenibacillus agaridevorans.</title>
        <authorList>
            <person name="Tanaka Y."/>
            <person name="Funane K."/>
            <person name="Hosaka T."/>
            <person name="Shiwa Y."/>
            <person name="Fujita N."/>
            <person name="Miyazaki T."/>
            <person name="Yoshikawa H."/>
            <person name="Murakami K."/>
            <person name="Kasahara K."/>
            <person name="Inaoka T."/>
            <person name="Hiraga Y."/>
            <person name="Ochi K."/>
        </authorList>
    </citation>
    <scope>NUCLEOTIDE SEQUENCE [LARGE SCALE GENOMIC DNA]</scope>
    <source>
        <strain evidence="3 4">T-3040</strain>
    </source>
</reference>
<dbReference type="GO" id="GO:0005886">
    <property type="term" value="C:plasma membrane"/>
    <property type="evidence" value="ECO:0007669"/>
    <property type="project" value="TreeGrafter"/>
</dbReference>
<dbReference type="GO" id="GO:0020037">
    <property type="term" value="F:heme binding"/>
    <property type="evidence" value="ECO:0007669"/>
    <property type="project" value="InterPro"/>
</dbReference>
<feature type="transmembrane region" description="Helical" evidence="1">
    <location>
        <begin position="36"/>
        <end position="56"/>
    </location>
</feature>
<feature type="transmembrane region" description="Helical" evidence="1">
    <location>
        <begin position="186"/>
        <end position="207"/>
    </location>
</feature>
<dbReference type="Pfam" id="PF01578">
    <property type="entry name" value="Cytochrom_C_asm"/>
    <property type="match status" value="1"/>
</dbReference>
<dbReference type="AlphaFoldDB" id="A0A2R5EUP0"/>
<keyword evidence="4" id="KW-1185">Reference proteome</keyword>
<protein>
    <submittedName>
        <fullName evidence="3">Cytochrome c assembly protein</fullName>
    </submittedName>
</protein>
<name>A0A2R5EUP0_9BACL</name>
<dbReference type="PANTHER" id="PTHR38034:SF1">
    <property type="entry name" value="INNER MEMBRANE PROTEIN YPJD"/>
    <property type="match status" value="1"/>
</dbReference>
<dbReference type="InterPro" id="IPR002541">
    <property type="entry name" value="Cyt_c_assembly"/>
</dbReference>
<proteinExistence type="predicted"/>
<keyword evidence="1" id="KW-0812">Transmembrane</keyword>
<evidence type="ECO:0000313" key="3">
    <source>
        <dbReference type="EMBL" id="GBG08768.1"/>
    </source>
</evidence>
<comment type="caution">
    <text evidence="3">The sequence shown here is derived from an EMBL/GenBank/DDBJ whole genome shotgun (WGS) entry which is preliminary data.</text>
</comment>
<dbReference type="PANTHER" id="PTHR38034">
    <property type="entry name" value="INNER MEMBRANE PROTEIN YPJD"/>
    <property type="match status" value="1"/>
</dbReference>
<feature type="transmembrane region" description="Helical" evidence="1">
    <location>
        <begin position="93"/>
        <end position="112"/>
    </location>
</feature>
<organism evidence="3 4">
    <name type="scientific">Paenibacillus agaridevorans</name>
    <dbReference type="NCBI Taxonomy" id="171404"/>
    <lineage>
        <taxon>Bacteria</taxon>
        <taxon>Bacillati</taxon>
        <taxon>Bacillota</taxon>
        <taxon>Bacilli</taxon>
        <taxon>Bacillales</taxon>
        <taxon>Paenibacillaceae</taxon>
        <taxon>Paenibacillus</taxon>
    </lineage>
</organism>
<dbReference type="Proteomes" id="UP000245202">
    <property type="component" value="Unassembled WGS sequence"/>
</dbReference>
<evidence type="ECO:0000313" key="4">
    <source>
        <dbReference type="Proteomes" id="UP000245202"/>
    </source>
</evidence>
<feature type="transmembrane region" description="Helical" evidence="1">
    <location>
        <begin position="249"/>
        <end position="269"/>
    </location>
</feature>
<dbReference type="GO" id="GO:0017004">
    <property type="term" value="P:cytochrome complex assembly"/>
    <property type="evidence" value="ECO:0007669"/>
    <property type="project" value="InterPro"/>
</dbReference>
<feature type="domain" description="Cytochrome c assembly protein" evidence="2">
    <location>
        <begin position="69"/>
        <end position="265"/>
    </location>
</feature>
<accession>A0A2R5EUP0</accession>
<keyword evidence="1" id="KW-0472">Membrane</keyword>
<evidence type="ECO:0000256" key="1">
    <source>
        <dbReference type="SAM" id="Phobius"/>
    </source>
</evidence>
<dbReference type="EMBL" id="BDQX01000171">
    <property type="protein sequence ID" value="GBG08768.1"/>
    <property type="molecule type" value="Genomic_DNA"/>
</dbReference>
<gene>
    <name evidence="3" type="ORF">PAT3040_03364</name>
</gene>
<sequence length="270" mass="30709">MGTANWLYDTILYVYALSLLFYFSDFMNASRRAKRIGTGLLVFVWVLQTGYLITRLVSHLDLSQISAFEYWLCFSWLIVTVSLVMSRFYSIDYIVFFVNVVGFAVLALNLYAGAAQGNENAVGQTTRELLYVHISLIVCAYAALTFGALLAGMYMFLHHRLKSKRWSKFVRRYPSLGMIERFSDRAVMIGVPLLAMSLSIAVTSLLVEGRIVLLLDWKVLSSFAALVMFIVYIYQRARNRRTGEQLAKLYLIAFLVLLLNLASSAFSSFH</sequence>
<dbReference type="InterPro" id="IPR052372">
    <property type="entry name" value="YpjD/HemX"/>
</dbReference>
<feature type="transmembrane region" description="Helical" evidence="1">
    <location>
        <begin position="6"/>
        <end position="24"/>
    </location>
</feature>
<dbReference type="RefSeq" id="WP_108993632.1">
    <property type="nucleotide sequence ID" value="NZ_BDQX01000171.1"/>
</dbReference>
<feature type="transmembrane region" description="Helical" evidence="1">
    <location>
        <begin position="132"/>
        <end position="157"/>
    </location>
</feature>
<feature type="transmembrane region" description="Helical" evidence="1">
    <location>
        <begin position="219"/>
        <end position="237"/>
    </location>
</feature>
<evidence type="ECO:0000259" key="2">
    <source>
        <dbReference type="Pfam" id="PF01578"/>
    </source>
</evidence>